<proteinExistence type="predicted"/>
<sequence>MYDRVKAVEAKASIDSAARQQAERAMGALEKEMTALQAMVAKSQPDPSEHMRVEDLEKELRQKHEKMIEMVSEFNTQRESLLADVNRLVDQTRQIQQDVTARSISITEEPIVPSEDLVTYPGEAAAKVATTAMVPEKSVEAESIEPAPADDISTASESGSEPESPRNKGLTVDRTSTEKARSANDNVAEPNKVDKVTGRKLRRTSSLGPVQSPTRWTLRSAAGVKSREATATGVKLAKPVKPLRKQDTRSKVHHRLAAKSVERRTTERNQVIKQKASDGRLRRLAFTRFAKFIDAKARAEEPPTTHAHKLLIWEFIDGLEDKEMSSFVQSMLLRTFPELVVPSKGRGKPFRRIILEGRLEWYQVLEAIKSMPVPPFFLDET</sequence>
<dbReference type="Proteomes" id="UP000008698">
    <property type="component" value="Unassembled WGS sequence"/>
</dbReference>
<dbReference type="HOGENOM" id="CLU_044762_0_0_1"/>
<dbReference type="KEGG" id="val:VDBG_04841"/>
<dbReference type="eggNOG" id="ENOG502R8ZT">
    <property type="taxonomic scope" value="Eukaryota"/>
</dbReference>
<keyword evidence="4" id="KW-1185">Reference proteome</keyword>
<name>C9SIF9_VERA1</name>
<feature type="region of interest" description="Disordered" evidence="2">
    <location>
        <begin position="137"/>
        <end position="191"/>
    </location>
</feature>
<dbReference type="AlphaFoldDB" id="C9SIF9"/>
<gene>
    <name evidence="3" type="ORF">VDBG_04841</name>
</gene>
<evidence type="ECO:0000256" key="2">
    <source>
        <dbReference type="SAM" id="MobiDB-lite"/>
    </source>
</evidence>
<reference evidence="4" key="1">
    <citation type="journal article" date="2011" name="PLoS Pathog.">
        <title>Comparative genomics yields insights into niche adaptation of plant vascular wilt pathogens.</title>
        <authorList>
            <person name="Klosterman S.J."/>
            <person name="Subbarao K.V."/>
            <person name="Kang S."/>
            <person name="Veronese P."/>
            <person name="Gold S.E."/>
            <person name="Thomma B.P.H.J."/>
            <person name="Chen Z."/>
            <person name="Henrissat B."/>
            <person name="Lee Y.-H."/>
            <person name="Park J."/>
            <person name="Garcia-Pedrajas M.D."/>
            <person name="Barbara D.J."/>
            <person name="Anchieta A."/>
            <person name="de Jonge R."/>
            <person name="Santhanam P."/>
            <person name="Maruthachalam K."/>
            <person name="Atallah Z."/>
            <person name="Amyotte S.G."/>
            <person name="Paz Z."/>
            <person name="Inderbitzin P."/>
            <person name="Hayes R.J."/>
            <person name="Heiman D.I."/>
            <person name="Young S."/>
            <person name="Zeng Q."/>
            <person name="Engels R."/>
            <person name="Galagan J."/>
            <person name="Cuomo C.A."/>
            <person name="Dobinson K.F."/>
            <person name="Ma L.-J."/>
        </authorList>
    </citation>
    <scope>NUCLEOTIDE SEQUENCE [LARGE SCALE GENOMIC DNA]</scope>
    <source>
        <strain evidence="4">VaMs.102 / ATCC MYA-4576 / FGSC 10136</strain>
    </source>
</reference>
<protein>
    <submittedName>
        <fullName evidence="3">Predicted protein</fullName>
    </submittedName>
</protein>
<keyword evidence="1" id="KW-0175">Coiled coil</keyword>
<dbReference type="OMA" id="RANEMIQ"/>
<evidence type="ECO:0000256" key="1">
    <source>
        <dbReference type="SAM" id="Coils"/>
    </source>
</evidence>
<dbReference type="RefSeq" id="XP_003005235.1">
    <property type="nucleotide sequence ID" value="XM_003005189.1"/>
</dbReference>
<dbReference type="OrthoDB" id="5227874at2759"/>
<organism evidence="4">
    <name type="scientific">Verticillium alfalfae (strain VaMs.102 / ATCC MYA-4576 / FGSC 10136)</name>
    <name type="common">Verticillium wilt of alfalfa</name>
    <name type="synonym">Verticillium albo-atrum</name>
    <dbReference type="NCBI Taxonomy" id="526221"/>
    <lineage>
        <taxon>Eukaryota</taxon>
        <taxon>Fungi</taxon>
        <taxon>Dikarya</taxon>
        <taxon>Ascomycota</taxon>
        <taxon>Pezizomycotina</taxon>
        <taxon>Sordariomycetes</taxon>
        <taxon>Hypocreomycetidae</taxon>
        <taxon>Glomerellales</taxon>
        <taxon>Plectosphaerellaceae</taxon>
        <taxon>Verticillium</taxon>
    </lineage>
</organism>
<feature type="coiled-coil region" evidence="1">
    <location>
        <begin position="19"/>
        <end position="73"/>
    </location>
</feature>
<evidence type="ECO:0000313" key="3">
    <source>
        <dbReference type="EMBL" id="EEY18732.1"/>
    </source>
</evidence>
<accession>C9SIF9</accession>
<evidence type="ECO:0000313" key="4">
    <source>
        <dbReference type="Proteomes" id="UP000008698"/>
    </source>
</evidence>
<dbReference type="EMBL" id="DS985218">
    <property type="protein sequence ID" value="EEY18732.1"/>
    <property type="molecule type" value="Genomic_DNA"/>
</dbReference>
<dbReference type="GeneID" id="9530454"/>